<feature type="domain" description="Methyltransferase type 11" evidence="1">
    <location>
        <begin position="147"/>
        <end position="216"/>
    </location>
</feature>
<evidence type="ECO:0000313" key="3">
    <source>
        <dbReference type="Proteomes" id="UP000247792"/>
    </source>
</evidence>
<keyword evidence="3" id="KW-1185">Reference proteome</keyword>
<dbReference type="SUPFAM" id="SSF53335">
    <property type="entry name" value="S-adenosyl-L-methionine-dependent methyltransferases"/>
    <property type="match status" value="1"/>
</dbReference>
<reference evidence="2 3" key="1">
    <citation type="submission" date="2018-05" db="EMBL/GenBank/DDBJ databases">
        <title>Genomic Encyclopedia of Type Strains, Phase IV (KMG-IV): sequencing the most valuable type-strain genomes for metagenomic binning, comparative biology and taxonomic classification.</title>
        <authorList>
            <person name="Goeker M."/>
        </authorList>
    </citation>
    <scope>NUCLEOTIDE SEQUENCE [LARGE SCALE GENOMIC DNA]</scope>
    <source>
        <strain evidence="2 3">DSM 19792</strain>
    </source>
</reference>
<dbReference type="Proteomes" id="UP000247792">
    <property type="component" value="Unassembled WGS sequence"/>
</dbReference>
<keyword evidence="2" id="KW-0808">Transferase</keyword>
<gene>
    <name evidence="2" type="ORF">DFR42_104276</name>
</gene>
<dbReference type="GO" id="GO:0008757">
    <property type="term" value="F:S-adenosylmethionine-dependent methyltransferase activity"/>
    <property type="evidence" value="ECO:0007669"/>
    <property type="project" value="InterPro"/>
</dbReference>
<evidence type="ECO:0000259" key="1">
    <source>
        <dbReference type="Pfam" id="PF08241"/>
    </source>
</evidence>
<name>A0A318J6C9_9BURK</name>
<accession>A0A318J6C9</accession>
<comment type="caution">
    <text evidence="2">The sequence shown here is derived from an EMBL/GenBank/DDBJ whole genome shotgun (WGS) entry which is preliminary data.</text>
</comment>
<proteinExistence type="predicted"/>
<dbReference type="EMBL" id="QJKB01000004">
    <property type="protein sequence ID" value="PXX43275.1"/>
    <property type="molecule type" value="Genomic_DNA"/>
</dbReference>
<evidence type="ECO:0000313" key="2">
    <source>
        <dbReference type="EMBL" id="PXX43275.1"/>
    </source>
</evidence>
<dbReference type="Pfam" id="PF08241">
    <property type="entry name" value="Methyltransf_11"/>
    <property type="match status" value="1"/>
</dbReference>
<dbReference type="InterPro" id="IPR029063">
    <property type="entry name" value="SAM-dependent_MTases_sf"/>
</dbReference>
<protein>
    <submittedName>
        <fullName evidence="2">Methyltransferase family protein</fullName>
    </submittedName>
</protein>
<keyword evidence="2" id="KW-0489">Methyltransferase</keyword>
<sequence length="303" mass="34408">MEPQVPQQPVIEDPLEKIHAWQSAFKPSHDYQHSPPAPLTAMLTSAICTEQMMRTDVFENWAVRMKDSPGHMHRKIWEWAFIAQALKERGMLQDGKLGLGFAVGTEPLTALFATHGPNMVATDLFTEAAQAKGWVETIQHASGFEAINQRNLCDDSELRRLVEFKFADMNHIDPAFHGKFDFLWSSCAFEHLGSIEHGKEFVYNAMHCLKPGGYAVHTTEFNLSSNEDTVETGDTVLYRKRDIEDIITTLRALGHHVEMDWREGDGYADGHVDLAPYIHDTHLRLQIERYVVTSMGLIVQKAY</sequence>
<dbReference type="InterPro" id="IPR013216">
    <property type="entry name" value="Methyltransf_11"/>
</dbReference>
<dbReference type="Gene3D" id="3.40.50.150">
    <property type="entry name" value="Vaccinia Virus protein VP39"/>
    <property type="match status" value="1"/>
</dbReference>
<dbReference type="AlphaFoldDB" id="A0A318J6C9"/>
<dbReference type="GO" id="GO:0032259">
    <property type="term" value="P:methylation"/>
    <property type="evidence" value="ECO:0007669"/>
    <property type="project" value="UniProtKB-KW"/>
</dbReference>
<organism evidence="2 3">
    <name type="scientific">Undibacterium pigrum</name>
    <dbReference type="NCBI Taxonomy" id="401470"/>
    <lineage>
        <taxon>Bacteria</taxon>
        <taxon>Pseudomonadati</taxon>
        <taxon>Pseudomonadota</taxon>
        <taxon>Betaproteobacteria</taxon>
        <taxon>Burkholderiales</taxon>
        <taxon>Oxalobacteraceae</taxon>
        <taxon>Undibacterium</taxon>
    </lineage>
</organism>